<accession>A0A0H5RC64</accession>
<dbReference type="EMBL" id="HACM01011368">
    <property type="protein sequence ID" value="CRZ11810.1"/>
    <property type="molecule type" value="Transcribed_RNA"/>
</dbReference>
<name>A0A0H5RC64_9EUKA</name>
<reference evidence="1" key="1">
    <citation type="submission" date="2015-04" db="EMBL/GenBank/DDBJ databases">
        <title>The genome sequence of the plant pathogenic Rhizarian Plasmodiophora brassicae reveals insights in its biotrophic life cycle and the origin of chitin synthesis.</title>
        <authorList>
            <person name="Schwelm A."/>
            <person name="Fogelqvist J."/>
            <person name="Knaust A."/>
            <person name="Julke S."/>
            <person name="Lilja T."/>
            <person name="Dhandapani V."/>
            <person name="Bonilla-Rosso G."/>
            <person name="Karlsson M."/>
            <person name="Shevchenko A."/>
            <person name="Choi S.R."/>
            <person name="Kim H.G."/>
            <person name="Park J.Y."/>
            <person name="Lim Y.P."/>
            <person name="Ludwig-Muller J."/>
            <person name="Dixelius C."/>
        </authorList>
    </citation>
    <scope>NUCLEOTIDE SEQUENCE</scope>
    <source>
        <tissue evidence="1">Potato root galls</tissue>
    </source>
</reference>
<evidence type="ECO:0000313" key="1">
    <source>
        <dbReference type="EMBL" id="CRZ11810.1"/>
    </source>
</evidence>
<organism evidence="1">
    <name type="scientific">Spongospora subterranea</name>
    <dbReference type="NCBI Taxonomy" id="70186"/>
    <lineage>
        <taxon>Eukaryota</taxon>
        <taxon>Sar</taxon>
        <taxon>Rhizaria</taxon>
        <taxon>Endomyxa</taxon>
        <taxon>Phytomyxea</taxon>
        <taxon>Plasmodiophorida</taxon>
        <taxon>Plasmodiophoridae</taxon>
        <taxon>Spongospora</taxon>
    </lineage>
</organism>
<protein>
    <submittedName>
        <fullName evidence="1">Uncharacterized protein</fullName>
    </submittedName>
</protein>
<proteinExistence type="predicted"/>
<sequence length="120" mass="13442">MLSISLIVSTMQLPNDEDSGFIMDRLKLLAGSSGAITVIRSDRLRIDLNNVSNLQVQALCQIIAGDPAVLYIEKRLKPKWMNRWTRGILNNGLTSSANYDTMTGLVRRPLLLIISLFLIR</sequence>
<dbReference type="AlphaFoldDB" id="A0A0H5RC64"/>